<organism evidence="2 3">
    <name type="scientific">Cinara cedri</name>
    <dbReference type="NCBI Taxonomy" id="506608"/>
    <lineage>
        <taxon>Eukaryota</taxon>
        <taxon>Metazoa</taxon>
        <taxon>Ecdysozoa</taxon>
        <taxon>Arthropoda</taxon>
        <taxon>Hexapoda</taxon>
        <taxon>Insecta</taxon>
        <taxon>Pterygota</taxon>
        <taxon>Neoptera</taxon>
        <taxon>Paraneoptera</taxon>
        <taxon>Hemiptera</taxon>
        <taxon>Sternorrhyncha</taxon>
        <taxon>Aphidomorpha</taxon>
        <taxon>Aphidoidea</taxon>
        <taxon>Aphididae</taxon>
        <taxon>Lachninae</taxon>
        <taxon>Cinara</taxon>
    </lineage>
</organism>
<feature type="signal peptide" evidence="1">
    <location>
        <begin position="1"/>
        <end position="29"/>
    </location>
</feature>
<gene>
    <name evidence="2" type="ORF">CINCED_3A024187</name>
</gene>
<name>A0A5E4MA01_9HEMI</name>
<feature type="chain" id="PRO_5022800175" evidence="1">
    <location>
        <begin position="30"/>
        <end position="105"/>
    </location>
</feature>
<evidence type="ECO:0000256" key="1">
    <source>
        <dbReference type="SAM" id="SignalP"/>
    </source>
</evidence>
<reference evidence="2 3" key="1">
    <citation type="submission" date="2019-08" db="EMBL/GenBank/DDBJ databases">
        <authorList>
            <person name="Alioto T."/>
            <person name="Alioto T."/>
            <person name="Gomez Garrido J."/>
        </authorList>
    </citation>
    <scope>NUCLEOTIDE SEQUENCE [LARGE SCALE GENOMIC DNA]</scope>
</reference>
<accession>A0A5E4MA01</accession>
<evidence type="ECO:0000313" key="3">
    <source>
        <dbReference type="Proteomes" id="UP000325440"/>
    </source>
</evidence>
<proteinExistence type="predicted"/>
<dbReference type="AlphaFoldDB" id="A0A5E4MA01"/>
<evidence type="ECO:0000313" key="2">
    <source>
        <dbReference type="EMBL" id="VVC28230.1"/>
    </source>
</evidence>
<sequence>MRVFTMNINFLNVLIVSLILLAMFLKNDAAPEWVPLKSWPTCDKAKTPYSCLTGMGNLGDCLCCETNKCTPEQTPRNNITCPKSYCYSDEKLCMCCFDDCSNPPK</sequence>
<dbReference type="EMBL" id="CABPRJ010000478">
    <property type="protein sequence ID" value="VVC28230.1"/>
    <property type="molecule type" value="Genomic_DNA"/>
</dbReference>
<dbReference type="Proteomes" id="UP000325440">
    <property type="component" value="Unassembled WGS sequence"/>
</dbReference>
<protein>
    <submittedName>
        <fullName evidence="2">Uncharacterized protein</fullName>
    </submittedName>
</protein>
<keyword evidence="3" id="KW-1185">Reference proteome</keyword>
<keyword evidence="1" id="KW-0732">Signal</keyword>